<dbReference type="Pfam" id="PF03031">
    <property type="entry name" value="NIF"/>
    <property type="match status" value="1"/>
</dbReference>
<dbReference type="AlphaFoldDB" id="A0A9R1WQH7"/>
<keyword evidence="1" id="KW-0653">Protein transport</keyword>
<evidence type="ECO:0000313" key="4">
    <source>
        <dbReference type="EMBL" id="KAJ0228478.1"/>
    </source>
</evidence>
<dbReference type="InterPro" id="IPR050365">
    <property type="entry name" value="TIM50"/>
</dbReference>
<comment type="function">
    <text evidence="1">Essential component of the TIM23 complex, a complex that mediates the translocation of transit peptide-containing proteins across the mitochondrial inner membrane.</text>
</comment>
<comment type="subcellular location">
    <subcellularLocation>
        <location evidence="1">Mitochondrion inner membrane</location>
        <topology evidence="1">Single-pass membrane protein</topology>
    </subcellularLocation>
</comment>
<organism evidence="4 5">
    <name type="scientific">Lactuca sativa</name>
    <name type="common">Garden lettuce</name>
    <dbReference type="NCBI Taxonomy" id="4236"/>
    <lineage>
        <taxon>Eukaryota</taxon>
        <taxon>Viridiplantae</taxon>
        <taxon>Streptophyta</taxon>
        <taxon>Embryophyta</taxon>
        <taxon>Tracheophyta</taxon>
        <taxon>Spermatophyta</taxon>
        <taxon>Magnoliopsida</taxon>
        <taxon>eudicotyledons</taxon>
        <taxon>Gunneridae</taxon>
        <taxon>Pentapetalae</taxon>
        <taxon>asterids</taxon>
        <taxon>campanulids</taxon>
        <taxon>Asterales</taxon>
        <taxon>Asteraceae</taxon>
        <taxon>Cichorioideae</taxon>
        <taxon>Cichorieae</taxon>
        <taxon>Lactucinae</taxon>
        <taxon>Lactuca</taxon>
    </lineage>
</organism>
<comment type="caution">
    <text evidence="4">The sequence shown here is derived from an EMBL/GenBank/DDBJ whole genome shotgun (WGS) entry which is preliminary data.</text>
</comment>
<reference evidence="4 5" key="1">
    <citation type="journal article" date="2017" name="Nat. Commun.">
        <title>Genome assembly with in vitro proximity ligation data and whole-genome triplication in lettuce.</title>
        <authorList>
            <person name="Reyes-Chin-Wo S."/>
            <person name="Wang Z."/>
            <person name="Yang X."/>
            <person name="Kozik A."/>
            <person name="Arikit S."/>
            <person name="Song C."/>
            <person name="Xia L."/>
            <person name="Froenicke L."/>
            <person name="Lavelle D.O."/>
            <person name="Truco M.J."/>
            <person name="Xia R."/>
            <person name="Zhu S."/>
            <person name="Xu C."/>
            <person name="Xu H."/>
            <person name="Xu X."/>
            <person name="Cox K."/>
            <person name="Korf I."/>
            <person name="Meyers B.C."/>
            <person name="Michelmore R.W."/>
        </authorList>
    </citation>
    <scope>NUCLEOTIDE SEQUENCE [LARGE SCALE GENOMIC DNA]</scope>
    <source>
        <strain evidence="5">cv. Salinas</strain>
        <tissue evidence="4">Seedlings</tissue>
    </source>
</reference>
<keyword evidence="1" id="KW-0496">Mitochondrion</keyword>
<dbReference type="Proteomes" id="UP000235145">
    <property type="component" value="Unassembled WGS sequence"/>
</dbReference>
<evidence type="ECO:0000256" key="2">
    <source>
        <dbReference type="SAM" id="MobiDB-lite"/>
    </source>
</evidence>
<proteinExistence type="inferred from homology"/>
<comment type="similarity">
    <text evidence="1">Belongs to the TIM50 family.</text>
</comment>
<evidence type="ECO:0000256" key="1">
    <source>
        <dbReference type="RuleBase" id="RU365079"/>
    </source>
</evidence>
<keyword evidence="5" id="KW-1185">Reference proteome</keyword>
<feature type="domain" description="FCP1 homology" evidence="3">
    <location>
        <begin position="44"/>
        <end position="221"/>
    </location>
</feature>
<feature type="region of interest" description="Disordered" evidence="2">
    <location>
        <begin position="1"/>
        <end position="29"/>
    </location>
</feature>
<dbReference type="PROSITE" id="PS50969">
    <property type="entry name" value="FCP1"/>
    <property type="match status" value="1"/>
</dbReference>
<dbReference type="GO" id="GO:0030150">
    <property type="term" value="P:protein import into mitochondrial matrix"/>
    <property type="evidence" value="ECO:0000318"/>
    <property type="project" value="GO_Central"/>
</dbReference>
<name>A0A9R1WQH7_LACSA</name>
<gene>
    <name evidence="4" type="ORF">LSAT_V11C100020780</name>
</gene>
<evidence type="ECO:0000313" key="5">
    <source>
        <dbReference type="Proteomes" id="UP000235145"/>
    </source>
</evidence>
<dbReference type="EMBL" id="NBSK02000001">
    <property type="protein sequence ID" value="KAJ0228478.1"/>
    <property type="molecule type" value="Genomic_DNA"/>
</dbReference>
<dbReference type="InterPro" id="IPR004274">
    <property type="entry name" value="FCP1_dom"/>
</dbReference>
<comment type="subunit">
    <text evidence="1">Component of the TIM23 complex.</text>
</comment>
<keyword evidence="1" id="KW-0811">Translocation</keyword>
<dbReference type="SMART" id="SM00577">
    <property type="entry name" value="CPDc"/>
    <property type="match status" value="1"/>
</dbReference>
<feature type="compositionally biased region" description="Basic and acidic residues" evidence="2">
    <location>
        <begin position="1"/>
        <end position="10"/>
    </location>
</feature>
<protein>
    <recommendedName>
        <fullName evidence="1">Mitochondrial import inner membrane translocase subunit TIM50</fullName>
    </recommendedName>
</protein>
<accession>A0A9R1WQH7</accession>
<dbReference type="Gene3D" id="3.40.50.1000">
    <property type="entry name" value="HAD superfamily/HAD-like"/>
    <property type="match status" value="1"/>
</dbReference>
<dbReference type="InterPro" id="IPR036412">
    <property type="entry name" value="HAD-like_sf"/>
</dbReference>
<dbReference type="SUPFAM" id="SSF56784">
    <property type="entry name" value="HAD-like"/>
    <property type="match status" value="1"/>
</dbReference>
<keyword evidence="1" id="KW-0809">Transit peptide</keyword>
<evidence type="ECO:0000259" key="3">
    <source>
        <dbReference type="PROSITE" id="PS50969"/>
    </source>
</evidence>
<dbReference type="PANTHER" id="PTHR12210">
    <property type="entry name" value="DULLARD PROTEIN PHOSPHATASE"/>
    <property type="match status" value="1"/>
</dbReference>
<dbReference type="GO" id="GO:0005744">
    <property type="term" value="C:TIM23 mitochondrial import inner membrane translocase complex"/>
    <property type="evidence" value="ECO:0000318"/>
    <property type="project" value="GO_Central"/>
</dbReference>
<sequence length="270" mass="31267">MADKESKIKNVDVASDNSRSSQEEEQDGNETKIDLGISFDKLTLGPKKKLLVIPLAGIIVHRAHRCSPASIPKNRRPDFSYGNFLVYKRPFCEEFLKFCFERFEVGLWSSAMERNIQKVLTHVIGEEKNKFLFTWDQSQCTNTGFMCLWNENKPVFLKELKYVWEKYSKYSSSNTLLITDTEKALLNPPNTAICPKKYDIDNEDDDFLGPNGELRLFLEGVAEAKDVQSYVKDHPFGEPAITPSHPDWKYYSKIIRFFEKKRSSDTDHKK</sequence>
<dbReference type="InterPro" id="IPR023214">
    <property type="entry name" value="HAD_sf"/>
</dbReference>
<dbReference type="OrthoDB" id="1711508at2759"/>
<keyword evidence="1" id="KW-0813">Transport</keyword>